<organism evidence="1 2">
    <name type="scientific">Blattamonas nauphoetae</name>
    <dbReference type="NCBI Taxonomy" id="2049346"/>
    <lineage>
        <taxon>Eukaryota</taxon>
        <taxon>Metamonada</taxon>
        <taxon>Preaxostyla</taxon>
        <taxon>Oxymonadida</taxon>
        <taxon>Blattamonas</taxon>
    </lineage>
</organism>
<sequence length="378" mass="40685">MCCIADKFTSIRIDDTGREPWRLTFVLELFLLLPPLLPHDNTEPSILLPGNIPGEFETDTPYSFDSTSGPSTTSVSFSHCPFVGSNYPSMARALSFINYPGSISVLSCSFTSIVSTSTSGAAVNVESSGTPHTNTVRIELSNMTDCSASRDGGGLYLSSPAIITVGPCLTQKVETSIDFGLWRIDLRVEGKIPLESQDYEVTVKENGGGIELTGTLQFRDGVGSLVPSSKMDLKFSKTYTITKIVGVVPASSSESNAITFPLAAWAFNLAATPSLLSFTTPAQPPTLFASLAHLTDPSQPFAYIILVFDQEVSGSYDVVVEERGKDETITVVVNGSSIEGESENIRVVGDDRVLTHDTTYTIKSIARPKETRQQHQSG</sequence>
<evidence type="ECO:0000313" key="2">
    <source>
        <dbReference type="Proteomes" id="UP001281761"/>
    </source>
</evidence>
<gene>
    <name evidence="1" type="ORF">BLNAU_11839</name>
</gene>
<accession>A0ABQ9XQT1</accession>
<dbReference type="Proteomes" id="UP001281761">
    <property type="component" value="Unassembled WGS sequence"/>
</dbReference>
<evidence type="ECO:0000313" key="1">
    <source>
        <dbReference type="EMBL" id="KAK2953214.1"/>
    </source>
</evidence>
<keyword evidence="2" id="KW-1185">Reference proteome</keyword>
<name>A0ABQ9XQT1_9EUKA</name>
<protein>
    <submittedName>
        <fullName evidence="1">Uncharacterized protein</fullName>
    </submittedName>
</protein>
<comment type="caution">
    <text evidence="1">The sequence shown here is derived from an EMBL/GenBank/DDBJ whole genome shotgun (WGS) entry which is preliminary data.</text>
</comment>
<dbReference type="EMBL" id="JARBJD010000094">
    <property type="protein sequence ID" value="KAK2953214.1"/>
    <property type="molecule type" value="Genomic_DNA"/>
</dbReference>
<reference evidence="1 2" key="1">
    <citation type="journal article" date="2022" name="bioRxiv">
        <title>Genomics of Preaxostyla Flagellates Illuminates Evolutionary Transitions and the Path Towards Mitochondrial Loss.</title>
        <authorList>
            <person name="Novak L.V.F."/>
            <person name="Treitli S.C."/>
            <person name="Pyrih J."/>
            <person name="Halakuc P."/>
            <person name="Pipaliya S.V."/>
            <person name="Vacek V."/>
            <person name="Brzon O."/>
            <person name="Soukal P."/>
            <person name="Eme L."/>
            <person name="Dacks J.B."/>
            <person name="Karnkowska A."/>
            <person name="Elias M."/>
            <person name="Hampl V."/>
        </authorList>
    </citation>
    <scope>NUCLEOTIDE SEQUENCE [LARGE SCALE GENOMIC DNA]</scope>
    <source>
        <strain evidence="1">NAU3</strain>
        <tissue evidence="1">Gut</tissue>
    </source>
</reference>
<proteinExistence type="predicted"/>